<accession>A0ABP8DWX7</accession>
<organism evidence="1 2">
    <name type="scientific">Frondihabitans peucedani</name>
    <dbReference type="NCBI Taxonomy" id="598626"/>
    <lineage>
        <taxon>Bacteria</taxon>
        <taxon>Bacillati</taxon>
        <taxon>Actinomycetota</taxon>
        <taxon>Actinomycetes</taxon>
        <taxon>Micrococcales</taxon>
        <taxon>Microbacteriaceae</taxon>
        <taxon>Frondihabitans</taxon>
    </lineage>
</organism>
<dbReference type="EMBL" id="BAABAU010000001">
    <property type="protein sequence ID" value="GAA4264488.1"/>
    <property type="molecule type" value="Genomic_DNA"/>
</dbReference>
<proteinExistence type="predicted"/>
<gene>
    <name evidence="1" type="ORF">GCM10022256_01000</name>
</gene>
<dbReference type="RefSeq" id="WP_344793085.1">
    <property type="nucleotide sequence ID" value="NZ_BAABAU010000001.1"/>
</dbReference>
<protein>
    <submittedName>
        <fullName evidence="1">Uncharacterized protein</fullName>
    </submittedName>
</protein>
<name>A0ABP8DWX7_9MICO</name>
<evidence type="ECO:0000313" key="2">
    <source>
        <dbReference type="Proteomes" id="UP001501594"/>
    </source>
</evidence>
<comment type="caution">
    <text evidence="1">The sequence shown here is derived from an EMBL/GenBank/DDBJ whole genome shotgun (WGS) entry which is preliminary data.</text>
</comment>
<keyword evidence="2" id="KW-1185">Reference proteome</keyword>
<dbReference type="Proteomes" id="UP001501594">
    <property type="component" value="Unassembled WGS sequence"/>
</dbReference>
<sequence>MHLDLLKTSDLAAADLDEARYRRERSSGTLHRLRRGRYLSSDTWAALDARTRHRAAAASAGATPSRPPA</sequence>
<reference evidence="2" key="1">
    <citation type="journal article" date="2019" name="Int. J. Syst. Evol. Microbiol.">
        <title>The Global Catalogue of Microorganisms (GCM) 10K type strain sequencing project: providing services to taxonomists for standard genome sequencing and annotation.</title>
        <authorList>
            <consortium name="The Broad Institute Genomics Platform"/>
            <consortium name="The Broad Institute Genome Sequencing Center for Infectious Disease"/>
            <person name="Wu L."/>
            <person name="Ma J."/>
        </authorList>
    </citation>
    <scope>NUCLEOTIDE SEQUENCE [LARGE SCALE GENOMIC DNA]</scope>
    <source>
        <strain evidence="2">JCM 17442</strain>
    </source>
</reference>
<evidence type="ECO:0000313" key="1">
    <source>
        <dbReference type="EMBL" id="GAA4264488.1"/>
    </source>
</evidence>